<dbReference type="AlphaFoldDB" id="A0A238C1H7"/>
<accession>A0A238C1H7</accession>
<keyword evidence="1" id="KW-0472">Membrane</keyword>
<feature type="transmembrane region" description="Helical" evidence="1">
    <location>
        <begin position="118"/>
        <end position="139"/>
    </location>
</feature>
<feature type="transmembrane region" description="Helical" evidence="1">
    <location>
        <begin position="38"/>
        <end position="59"/>
    </location>
</feature>
<keyword evidence="3" id="KW-1185">Reference proteome</keyword>
<sequence>MLSRIWDDKVNDDTQQITAWLASIEMCKQILLIYRQDLHLKNVCLVLFFALKNSLTIYYSYSDYEWLIFIDSVDAKNGFVLFFVGYLKARALITYGGLNSVIEHIPHARFGADQSNFLQYFLVDTISTLFVLYQCLALHHF</sequence>
<protein>
    <submittedName>
        <fullName evidence="2">Uncharacterized protein</fullName>
    </submittedName>
</protein>
<reference evidence="2 3" key="1">
    <citation type="submission" date="2015-12" db="EMBL/GenBank/DDBJ databases">
        <title>Draft genome of the nematode, Onchocerca flexuosa.</title>
        <authorList>
            <person name="Mitreva M."/>
        </authorList>
    </citation>
    <scope>NUCLEOTIDE SEQUENCE [LARGE SCALE GENOMIC DNA]</scope>
    <source>
        <strain evidence="2">Red Deer</strain>
    </source>
</reference>
<keyword evidence="1" id="KW-1133">Transmembrane helix</keyword>
<evidence type="ECO:0000313" key="2">
    <source>
        <dbReference type="EMBL" id="OZC11342.1"/>
    </source>
</evidence>
<dbReference type="EMBL" id="KZ269981">
    <property type="protein sequence ID" value="OZC11342.1"/>
    <property type="molecule type" value="Genomic_DNA"/>
</dbReference>
<proteinExistence type="predicted"/>
<name>A0A238C1H7_9BILA</name>
<organism evidence="2 3">
    <name type="scientific">Onchocerca flexuosa</name>
    <dbReference type="NCBI Taxonomy" id="387005"/>
    <lineage>
        <taxon>Eukaryota</taxon>
        <taxon>Metazoa</taxon>
        <taxon>Ecdysozoa</taxon>
        <taxon>Nematoda</taxon>
        <taxon>Chromadorea</taxon>
        <taxon>Rhabditida</taxon>
        <taxon>Spirurina</taxon>
        <taxon>Spiruromorpha</taxon>
        <taxon>Filarioidea</taxon>
        <taxon>Onchocercidae</taxon>
        <taxon>Onchocerca</taxon>
    </lineage>
</organism>
<evidence type="ECO:0000256" key="1">
    <source>
        <dbReference type="SAM" id="Phobius"/>
    </source>
</evidence>
<gene>
    <name evidence="2" type="ORF">X798_01758</name>
</gene>
<feature type="transmembrane region" description="Helical" evidence="1">
    <location>
        <begin position="79"/>
        <end position="98"/>
    </location>
</feature>
<dbReference type="Proteomes" id="UP000242913">
    <property type="component" value="Unassembled WGS sequence"/>
</dbReference>
<dbReference type="OrthoDB" id="5835829at2759"/>
<keyword evidence="1" id="KW-0812">Transmembrane</keyword>
<evidence type="ECO:0000313" key="3">
    <source>
        <dbReference type="Proteomes" id="UP000242913"/>
    </source>
</evidence>